<protein>
    <recommendedName>
        <fullName evidence="6">Dystonin</fullName>
    </recommendedName>
</protein>
<feature type="region of interest" description="Disordered" evidence="2">
    <location>
        <begin position="3826"/>
        <end position="3851"/>
    </location>
</feature>
<evidence type="ECO:0000313" key="4">
    <source>
        <dbReference type="EMBL" id="KAJ8305397.1"/>
    </source>
</evidence>
<feature type="region of interest" description="Disordered" evidence="2">
    <location>
        <begin position="847"/>
        <end position="866"/>
    </location>
</feature>
<feature type="region of interest" description="Disordered" evidence="2">
    <location>
        <begin position="3765"/>
        <end position="3799"/>
    </location>
</feature>
<dbReference type="EMBL" id="JARBDR010000813">
    <property type="protein sequence ID" value="KAJ8305397.1"/>
    <property type="molecule type" value="Genomic_DNA"/>
</dbReference>
<dbReference type="PANTHER" id="PTHR11915">
    <property type="entry name" value="SPECTRIN/FILAMIN RELATED CYTOSKELETAL PROTEIN"/>
    <property type="match status" value="1"/>
</dbReference>
<evidence type="ECO:0000256" key="3">
    <source>
        <dbReference type="SAM" id="Phobius"/>
    </source>
</evidence>
<evidence type="ECO:0000313" key="5">
    <source>
        <dbReference type="Proteomes" id="UP001217089"/>
    </source>
</evidence>
<dbReference type="Gene3D" id="1.20.58.60">
    <property type="match status" value="8"/>
</dbReference>
<evidence type="ECO:0000256" key="2">
    <source>
        <dbReference type="SAM" id="MobiDB-lite"/>
    </source>
</evidence>
<dbReference type="SMART" id="SM00250">
    <property type="entry name" value="PLEC"/>
    <property type="match status" value="35"/>
</dbReference>
<dbReference type="InterPro" id="IPR001101">
    <property type="entry name" value="Plectin_repeat"/>
</dbReference>
<dbReference type="SUPFAM" id="SSF46966">
    <property type="entry name" value="Spectrin repeat"/>
    <property type="match status" value="9"/>
</dbReference>
<feature type="region of interest" description="Disordered" evidence="2">
    <location>
        <begin position="4491"/>
        <end position="4526"/>
    </location>
</feature>
<reference evidence="4 5" key="1">
    <citation type="submission" date="2022-12" db="EMBL/GenBank/DDBJ databases">
        <title>Chromosome-level genome of Tegillarca granosa.</title>
        <authorList>
            <person name="Kim J."/>
        </authorList>
    </citation>
    <scope>NUCLEOTIDE SEQUENCE [LARGE SCALE GENOMIC DNA]</scope>
    <source>
        <strain evidence="4">Teg-2019</strain>
        <tissue evidence="4">Adductor muscle</tissue>
    </source>
</reference>
<feature type="compositionally biased region" description="Polar residues" evidence="2">
    <location>
        <begin position="3768"/>
        <end position="3777"/>
    </location>
</feature>
<dbReference type="InterPro" id="IPR035915">
    <property type="entry name" value="Plakin_repeat_sf"/>
</dbReference>
<feature type="compositionally biased region" description="Low complexity" evidence="2">
    <location>
        <begin position="3720"/>
        <end position="3735"/>
    </location>
</feature>
<dbReference type="Proteomes" id="UP001217089">
    <property type="component" value="Unassembled WGS sequence"/>
</dbReference>
<organism evidence="4 5">
    <name type="scientific">Tegillarca granosa</name>
    <name type="common">Malaysian cockle</name>
    <name type="synonym">Anadara granosa</name>
    <dbReference type="NCBI Taxonomy" id="220873"/>
    <lineage>
        <taxon>Eukaryota</taxon>
        <taxon>Metazoa</taxon>
        <taxon>Spiralia</taxon>
        <taxon>Lophotrochozoa</taxon>
        <taxon>Mollusca</taxon>
        <taxon>Bivalvia</taxon>
        <taxon>Autobranchia</taxon>
        <taxon>Pteriomorphia</taxon>
        <taxon>Arcoida</taxon>
        <taxon>Arcoidea</taxon>
        <taxon>Arcidae</taxon>
        <taxon>Tegillarca</taxon>
    </lineage>
</organism>
<name>A0ABQ9EP64_TEGGR</name>
<feature type="transmembrane region" description="Helical" evidence="3">
    <location>
        <begin position="5058"/>
        <end position="5082"/>
    </location>
</feature>
<feature type="region of interest" description="Disordered" evidence="2">
    <location>
        <begin position="1992"/>
        <end position="2014"/>
    </location>
</feature>
<keyword evidence="3" id="KW-0472">Membrane</keyword>
<evidence type="ECO:0008006" key="6">
    <source>
        <dbReference type="Google" id="ProtNLM"/>
    </source>
</evidence>
<gene>
    <name evidence="4" type="ORF">KUTeg_015942</name>
</gene>
<dbReference type="InterPro" id="IPR002017">
    <property type="entry name" value="Spectrin_repeat"/>
</dbReference>
<evidence type="ECO:0000256" key="1">
    <source>
        <dbReference type="ARBA" id="ARBA00022737"/>
    </source>
</evidence>
<sequence length="5101" mass="562182">MLQDPMSGKKMTLLEAVEGGHISPSKREIRDANSGEYLTLIEAVSKGLIDPESGKYLESGKRITLEEALQKQILNKPTTLAKALADGTLTDKGRFIDPQSGRVISFSDALDLGLIDDNTKCIVDCNTNDVLTINEAIEKGIIDTRGLYIPPGSDPPEPIAQALVQGRIKLVIEEVNFAKPCIKDTKTGKNLTVAEALKQGVITSTGDFIDTRSGRRVLLRAAASQGLVDKSIADKLTKDTSLKDSSGRNVSILKAVQIGLIEPVKGEIRDILTGQLMSLHLATKEGLVSTDDAQMLLEVLSPAYTQTAVITKLQPGQEEATFQAISVSEALAQGLLVERTGTFKNPTTGATMPVEVAIEKGLLRLSSEWPQPTLVSETEVEPKTRVDELSTIDIPEIGEKATLESKLTRKGEKGFSFTTTTISRPAIAHSVVSEVRHIVVKIKEAMNRGLVTGSETDKAPSLDFEAAVKETRSFSITGVIHPKTGEKLSISEAVKLGILDRDRGLYVGINSRGQELKIPISEAVDKGFVIASDVSSVPVSLDKGGLIKETKTYQLKSVIHPVTGKQLSVLDAVKEGIIDEHNGFYINPSTKQKLTIPEAIEKGLIDAELTCISSNAEGDGSKITTTKTTTLRVAWVIDPRTSATISINKAVEEGIVDQNQGVYINPITGEVMSINDAIERKLVIATTAAGDSDKSSIPSIHIADEEESFEATLVEDVHSETVTFSINSVIDPRTMEMISYDDAILNGVIDINKGLYEKNGEEELFRSAFVAESINFPIRNVTSVIEPKTGVQFSLVKAVKEGLIDLEKGNFLDTRTCERIPLDDAQRQGFIIMSETTDAADIERIQNESQDELRPPSISENGISPSVVEMKLEKSGRKGSERDTKSSFPDEILNYSTDIEKSFEVDFNGDLDVQDGGGTLTFTTTDRAEMGTDLKTLGMETLSAPKGFSYADAVSLGIVDPTSGKVRDPRSGKLLTLEDAIHKGMIDASKPAFVSVGGGNALTLKDCFTKGFIDPDSGRVNFQKCRSEQAIVSPHFVTQFSKPGPLNLIDAVNAGLFDSQLKTFLEPLSGQRFTLQESLNNDFLDGNLVTVKDTQSGKKIPLKTALLQGLIDGQTADVTNTRLKIRLPLEVAIKRGLIENAVNPISGTVFDSVTGQTVDLDRALKEGQIESNDVTILDATTGETLPLDVAVKKGLYEQKSGMVVDKRTGKKMSPQDAIKFGLLAVVGAPVIAGKVIYDTIKGKSDLSGPIAASSPTWELERTQKKFTMPSSPATPQKSKVEISQKTSTEFVPGTSTPKESHTLVNGESKHVEQQVDRPLTTIVYAKPSDRIKVSKPQYDDSSSMDGLSSLNGLFNPDSGVVVNMLTNEKVSLEEATRQGLVKVESSNMQQTAGNFVVVRDILVSNVKDPFSGRDLSVQDAIKKGVIDQDKGVYYDNKTGASMPIEEALKCHLVEGSRMSQSQVVDKQTKDMKQISVTMVLDPETKREISVNDAIKKGIVDAEMTTYYDSREGRQLSMEEAFQNGQVSGVVQTITTTQTKVKQSKPGTTYNIMSVVDTAKERFVDVGEAMNRGILDSKGNYVDTKKGEVMSVADAMKRGLVNAIEVGEQGSRLTKTDSTKPMRFTDALQLGYIHAATGIYTDPRSGKMYTVDEAVRNGLLTSDSGQPFEYFGPQQDGTTHSFQNALQTNKINPKNGMFGDSTLGVSLPIEEALRCRYLSPITGKVGSHGDSVVILKGAEISPVVSDGVLYSEYLDPKTGEEIDKKEATKRGLVSIVKLDQPITVSDAIRTGLVDRDSGIYHDPKSGDKMSVDEAVICGFLNMDPPDPLESESLQANKTSPISLSEAIKEGLINVNTAEYKEPKSGEIVQLQTAIELGYLQPKVTQSEESVSDVVDSKVSGKQSVTADQYVVVTEGSPFSPKVETLYNRNGEMVSKTATEVQIRTGVATYAAKPGFIVDSSGKVVNTSTGEVMALKTAVAAGLVETEDVECGSELQVSGGSVPPTLDDGPSSSELVEDTTMEVDLRENYRPTANTGESKYGNKETSSNYKQDMTLVDIVKKGLFNPSTGLFHDPQSGNNFSLGAAIKHGLVKPTGCGVQTLPSGEHTDLQDAIQTGIIETKLCTVYDSELNQEISLIHAVEKGIVFNTDSDAFLKSKKASCDIQTFHNKNRRVSTLDMKHSNICDVTMFTFCNNKIDTLLTFNEAKSQGLVKFTDSEANISKLERSTRGCFVKDVLKDKWLSWDRAVESGLIISKENISNMRRDSKQIKRVTWSEDSDQNRQTELHRDSDMDFEISFMKSKNKRKHSIDLCATSDLPVTLDDIIDSGLYDPVENTIQDVNTDECIPFHEALKKGLVHKDSLIRDPISRDILTLEEAVEKRIVDPFSGKMMLSSGLPIALNFAQKKGLVVKCKAPFCLSLSEVIEEGLFNEQMGTFINPDTEDEISFSQAVFSGMLDSSIIKVRDTKNEKILGFQEALEIDILNMSTGKCVDTVTGKVLSVVDSIERGILIDVTNQPKYGLLEMVDECILNERGVFLDPSSGNDLSLIGAMESCLLDRDGILVRDLKNQTLVTLDGAISQGIVNPVSGSYQITEDRKLSFKNAISKGFIMQNLGSPDLNLIDAIHEGVYDPLTEKFMDPRNGNVKSFQTALDTKLIQCDGIKIKNPEKNEYVTFTEAVSIGILNMDECLITDPEKGESFDLKTALNMGYIGLEVNIPAVSFVTAVTEGIYDVTEGKLRDNLSQMSVTLEDSVALGIVDPSQTVVRDRIKCQYITIDKAISEGILDIRAGTVMDTVSRKTSDIPSAVEKKFIVDMPIKGFLLAEAVNLGFYDKDSQCIYNPKTEKYNNLTECVNSGLIDGHQPQVLVPQKGVLNIYEAFDQGVLDPVSGTYMGHLSLSDAVSKGFIFKAGQKEMQPILSAVSDLIKESNISSFSCAKQLLDASLSAQANLLKQKGYGKDSGKPLFGLQRAVEQEIFQKHRCAFYDPRYNASVTLAEAVKTGLIHNTRSRVHNPDTGKFISLSEALGKSLISGKTGSILDRHNMKSVPLEKAVEEGLIVDVPFTSVTLDEAVHYGLLNLHTMRLESVISGERVTLAEGIFNGLIDTQETLLKNPLNDTLMSLKDAVKSGLFESSSASLKLDSNVTLSLTDALDKGLILNGRSLCNIQRMPDVRKRSKKTMESEVPVDLASKQPKFSIEGLISKLPKVKMDEKMEVQEKSRKSLKFGEALRSGYINVTTGLVNIPQTCLNEPFQNVSVSGMIDIDSVVFQRDEGSIPLRDAFDMGLVYFESGLGCDKNNVLGSLTFREALDQGRLIDRVKTMDIDVMSDSDTTSDWKMEGRKSLTNLLDHKLLDWGPASKNLSASLDSLLKVVQDEQCTFRIGTLYKALKKELFNCEKGTLQDAFTEKQFTLQEAMQNNLINSKAKEILNPKTGEIMSLQEAIDSGILSAVTGEFYDATQDKYLSLKEALDKGYITEGMSDTDESQSKSSVEIYVEEILSSDQNRGRAKLQEAFASGVLHRSNSEVIDPDTTQAMSLRRAASLGMIDINTGEFKNPQTGESMTLTEAVDKGFILSPKGLTLYSAVNQGLYDGNTCIFINPSTGQKHSLREMIELEIVTSACKEIRDPSYGGIVVKLQTAIDRGIIEADKNVYINLIDKKVYNYTDAIAAGLIVSSSPREGLRESDLIVNCLPGGSGIQSLDSSRIKFMAETPYGPVLNRPYFGGNRSRASSSSDLSTTDSSSTDKKDALSWLLPLSSDTIKQILIKARQKKDSSIVSQSSNEATNEKTELSSALNGDITDSVEENVKPDEVMENIGSKYGVKEVAPGIPDIMVSPSPPTLPPKSVENTSGRSSNKAGLRKGRFVDSFDKLNQDLNNELNWLSDIEQLLRDDQPISEEAFKVQSQMEAQKALQQDIQKASTANIVQKTSDTRVKHLTGASNELSKFETEMKKFESWLEVCVKELSRQEYMVKDLDNLKRITEQQKDLMNEVISHQADLRFMSMSVQKYMEEVKLHKLEIDAFKAGRKKTSRLSWLGMEGLEAEAVQENQRAVGAKYEDLKARCKDFGDKLNAVYTKQREFNDNTFRLLSWLTGAEEKLSESKHDSATTEPEILREQVEMMRSLSSDAIAHGLQIEELEKSANDLERTLKNLSVDDEHIEKFRDIIEDISGRHTSVSEEIHDQSDALQSSLTKSQNVQDALDNLLSWLRDTDSVLSAQRPISLNHDNLNEQIQELKLIDADVENHASSIEAVKHDASELIKNCELDMAKSLESKVQDLDKKFASVKGKCKARADDLDRVSDTLTNFQETLENCNNWMVSKMNELDDKDLSKIPAEEMKERVDQIKMEKDSKDIVFNELKQLGQALVDDNRTGETAAVKERLASLEQNWDDFDGLLADRDQEATEKEKQCSEYDNSKKSIVEWLTYMEGRVDEFEPVAVDMEVAAKQIEELEPMLKEYQDYAGVIEEVNDQGYAFDALQNSDQRPSSPFRRMIRGRRYPSLMSPRLRSPSPTFQYSSSPTNLLSPTSSDSSSGISSKKSSFDNFALDDLTEIQQELVDINHRYDILGERLSDRHNELQNMLGSMKNFLQDLNDLMTWIDLKDLDSELSASLPASEREAKKKLKDHEIKKVLVEEIRAKGQELIKTKKGVPGMEVVQQQLAELDDKWLGVKVASEQRRKSLEGMVSDLRSFKDAGLHLQKWIAQKEKMIGVLGPVATDPALIQNQLQQVQLLKEEIHGQEPLYERFIQSGHSALDKCEPESKDTTHISEKMDVISKGWDRLQSRLKEREKSLSAVEGLSVEFTSSLDSVDRWLLDFSARVDDITPGAVTPEQHQDQIDKVQALVEELHRNRPMIEKAKDLYKKLGENTKDPSTKAELKNKLAAMEKPLHEVEKKLEINLTSKKSDVEHASQQGQQFEAASQDMLEWIADIKDKLDEQPPVSGNADILKEQSQQHKLLLKDLANHLPELKELLLKGNKILDNSTPSPQSQDLEDKLQDIKAQWEELNKTANQRGQKIDASVKHAQSFEDQLEKQLLWLQIAGDRLKGTTPKSLDKEVIARKLKDAQITLAMISFIVLEILTFLAILIIFIVFLTNVTFSDSYFPNYEILLIY</sequence>
<keyword evidence="5" id="KW-1185">Reference proteome</keyword>
<dbReference type="SMART" id="SM00150">
    <property type="entry name" value="SPEC"/>
    <property type="match status" value="9"/>
</dbReference>
<dbReference type="SUPFAM" id="SSF75399">
    <property type="entry name" value="Plakin repeat"/>
    <property type="match status" value="23"/>
</dbReference>
<feature type="compositionally biased region" description="Polar residues" evidence="2">
    <location>
        <begin position="3839"/>
        <end position="3849"/>
    </location>
</feature>
<feature type="compositionally biased region" description="Polar residues" evidence="2">
    <location>
        <begin position="1268"/>
        <end position="1305"/>
    </location>
</feature>
<dbReference type="Pfam" id="PF00681">
    <property type="entry name" value="Plectin"/>
    <property type="match status" value="2"/>
</dbReference>
<feature type="region of interest" description="Disordered" evidence="2">
    <location>
        <begin position="1261"/>
        <end position="1312"/>
    </location>
</feature>
<comment type="caution">
    <text evidence="4">The sequence shown here is derived from an EMBL/GenBank/DDBJ whole genome shotgun (WGS) entry which is preliminary data.</text>
</comment>
<proteinExistence type="predicted"/>
<dbReference type="Pfam" id="PF00435">
    <property type="entry name" value="Spectrin"/>
    <property type="match status" value="4"/>
</dbReference>
<keyword evidence="1" id="KW-0677">Repeat</keyword>
<dbReference type="Gene3D" id="3.90.1290.10">
    <property type="entry name" value="Plakin repeat"/>
    <property type="match status" value="20"/>
</dbReference>
<keyword evidence="3" id="KW-1133">Transmembrane helix</keyword>
<keyword evidence="3" id="KW-0812">Transmembrane</keyword>
<accession>A0ABQ9EP64</accession>
<dbReference type="CDD" id="cd00176">
    <property type="entry name" value="SPEC"/>
    <property type="match status" value="5"/>
</dbReference>
<dbReference type="InterPro" id="IPR018159">
    <property type="entry name" value="Spectrin/alpha-actinin"/>
</dbReference>
<feature type="region of interest" description="Disordered" evidence="2">
    <location>
        <begin position="3713"/>
        <end position="3738"/>
    </location>
</feature>